<evidence type="ECO:0000313" key="2">
    <source>
        <dbReference type="Proteomes" id="UP000246058"/>
    </source>
</evidence>
<dbReference type="KEGG" id="meti:DK427_23390"/>
<dbReference type="RefSeq" id="WP_109953481.1">
    <property type="nucleotide sequence ID" value="NZ_CP029551.1"/>
</dbReference>
<gene>
    <name evidence="1" type="ORF">DK427_23390</name>
</gene>
<keyword evidence="2" id="KW-1185">Reference proteome</keyword>
<dbReference type="InterPro" id="IPR019704">
    <property type="entry name" value="Flagellar_assmbl_FliX_class2"/>
</dbReference>
<protein>
    <submittedName>
        <fullName evidence="1">Flagellar assembly protein fliX</fullName>
    </submittedName>
</protein>
<keyword evidence="1" id="KW-0966">Cell projection</keyword>
<name>A0A2U8VX03_9HYPH</name>
<proteinExistence type="predicted"/>
<dbReference type="AlphaFoldDB" id="A0A2U8VX03"/>
<sequence length="144" mass="15022">MRVDPRTGLPALSAPATTRRAEGAARFNLEAHAGAARAGATAGTAGAATLAGLDAVLMLQTEADTPQERRRRSVRRGHDLLDGLDRLKAALLGGRVAAQDLRAIAGRLAERSSASGDPRLDGLMAEIELRAAVELAKLERRPAA</sequence>
<dbReference type="Proteomes" id="UP000246058">
    <property type="component" value="Chromosome"/>
</dbReference>
<evidence type="ECO:0000313" key="1">
    <source>
        <dbReference type="EMBL" id="AWN38324.1"/>
    </source>
</evidence>
<dbReference type="OrthoDB" id="8005693at2"/>
<keyword evidence="1" id="KW-0282">Flagellum</keyword>
<reference evidence="1 2" key="1">
    <citation type="submission" date="2018-05" db="EMBL/GenBank/DDBJ databases">
        <title>Complete Genome Sequence of Methylobacterium sp. 17Sr1-43.</title>
        <authorList>
            <person name="Srinivasan S."/>
        </authorList>
    </citation>
    <scope>NUCLEOTIDE SEQUENCE [LARGE SCALE GENOMIC DNA]</scope>
    <source>
        <strain evidence="1 2">17Sr1-43</strain>
    </source>
</reference>
<keyword evidence="1" id="KW-0969">Cilium</keyword>
<dbReference type="EMBL" id="CP029551">
    <property type="protein sequence ID" value="AWN38324.1"/>
    <property type="molecule type" value="Genomic_DNA"/>
</dbReference>
<organism evidence="1 2">
    <name type="scientific">Methylobacterium radiodurans</name>
    <dbReference type="NCBI Taxonomy" id="2202828"/>
    <lineage>
        <taxon>Bacteria</taxon>
        <taxon>Pseudomonadati</taxon>
        <taxon>Pseudomonadota</taxon>
        <taxon>Alphaproteobacteria</taxon>
        <taxon>Hyphomicrobiales</taxon>
        <taxon>Methylobacteriaceae</taxon>
        <taxon>Methylobacterium</taxon>
    </lineage>
</organism>
<dbReference type="Pfam" id="PF10768">
    <property type="entry name" value="FliX"/>
    <property type="match status" value="1"/>
</dbReference>
<dbReference type="GO" id="GO:0044781">
    <property type="term" value="P:bacterial-type flagellum organization"/>
    <property type="evidence" value="ECO:0007669"/>
    <property type="project" value="InterPro"/>
</dbReference>
<accession>A0A2U8VX03</accession>